<evidence type="ECO:0000259" key="4">
    <source>
        <dbReference type="Pfam" id="PF00391"/>
    </source>
</evidence>
<evidence type="ECO:0000313" key="5">
    <source>
        <dbReference type="EMBL" id="KKQ93655.1"/>
    </source>
</evidence>
<dbReference type="GO" id="GO:0005524">
    <property type="term" value="F:ATP binding"/>
    <property type="evidence" value="ECO:0007669"/>
    <property type="project" value="UniProtKB-KW"/>
</dbReference>
<dbReference type="InterPro" id="IPR006319">
    <property type="entry name" value="PEP_synth"/>
</dbReference>
<dbReference type="EMBL" id="LBVV01000017">
    <property type="protein sequence ID" value="KKQ93655.1"/>
    <property type="molecule type" value="Genomic_DNA"/>
</dbReference>
<evidence type="ECO:0000313" key="6">
    <source>
        <dbReference type="Proteomes" id="UP000034207"/>
    </source>
</evidence>
<dbReference type="InterPro" id="IPR036637">
    <property type="entry name" value="Phosphohistidine_dom_sf"/>
</dbReference>
<feature type="domain" description="PEP-utilising enzyme mobile" evidence="4">
    <location>
        <begin position="288"/>
        <end position="358"/>
    </location>
</feature>
<dbReference type="AlphaFoldDB" id="A0A0G0M037"/>
<keyword evidence="5" id="KW-0670">Pyruvate</keyword>
<keyword evidence="2" id="KW-0547">Nucleotide-binding</keyword>
<name>A0A0G0M037_UNCC2</name>
<accession>A0A0G0M037</accession>
<reference evidence="5" key="1">
    <citation type="journal article" date="2015" name="Nature">
        <title>rRNA introns, odd ribosomes, and small enigmatic genomes across a large radiation of phyla.</title>
        <authorList>
            <person name="Brown C.T."/>
            <person name="Hug L.A."/>
            <person name="Thomas B.C."/>
            <person name="Sharon I."/>
            <person name="Castelle C.J."/>
            <person name="Singh A."/>
            <person name="Wilkins M.J."/>
            <person name="Williams K.H."/>
            <person name="Banfield J.F."/>
        </authorList>
    </citation>
    <scope>NUCLEOTIDE SEQUENCE [LARGE SCALE GENOMIC DNA]</scope>
</reference>
<dbReference type="GO" id="GO:0008986">
    <property type="term" value="F:pyruvate, water dikinase activity"/>
    <property type="evidence" value="ECO:0007669"/>
    <property type="project" value="InterPro"/>
</dbReference>
<dbReference type="SUPFAM" id="SSF52009">
    <property type="entry name" value="Phosphohistidine domain"/>
    <property type="match status" value="1"/>
</dbReference>
<dbReference type="PANTHER" id="PTHR43030">
    <property type="entry name" value="PHOSPHOENOLPYRUVATE SYNTHASE"/>
    <property type="match status" value="1"/>
</dbReference>
<dbReference type="Gene3D" id="3.50.30.10">
    <property type="entry name" value="Phosphohistidine domain"/>
    <property type="match status" value="1"/>
</dbReference>
<dbReference type="PANTHER" id="PTHR43030:SF1">
    <property type="entry name" value="PHOSPHOENOLPYRUVATE SYNTHASE"/>
    <property type="match status" value="1"/>
</dbReference>
<keyword evidence="3" id="KW-0067">ATP-binding</keyword>
<dbReference type="InterPro" id="IPR018274">
    <property type="entry name" value="PEP_util_AS"/>
</dbReference>
<comment type="similarity">
    <text evidence="1">Belongs to the PEP-utilizing enzyme family.</text>
</comment>
<comment type="caution">
    <text evidence="5">The sequence shown here is derived from an EMBL/GenBank/DDBJ whole genome shotgun (WGS) entry which is preliminary data.</text>
</comment>
<protein>
    <submittedName>
        <fullName evidence="5">Putative phosphoenolpyruvate synthase</fullName>
    </submittedName>
</protein>
<dbReference type="Proteomes" id="UP000034207">
    <property type="component" value="Unassembled WGS sequence"/>
</dbReference>
<organism evidence="5 6">
    <name type="scientific">candidate division CPR2 bacterium GW2011_GWC2_39_10</name>
    <dbReference type="NCBI Taxonomy" id="1618345"/>
    <lineage>
        <taxon>Bacteria</taxon>
        <taxon>Bacteria division CPR2</taxon>
    </lineage>
</organism>
<gene>
    <name evidence="5" type="ORF">UT18_C0017G0025</name>
</gene>
<dbReference type="InterPro" id="IPR008279">
    <property type="entry name" value="PEP-util_enz_mobile_dom"/>
</dbReference>
<proteinExistence type="inferred from homology"/>
<sequence>MTKFSEIKPALEDFSFSKNISFPKTPLLYFEAACSCHINNPGQEFLELSNYPNFIVLQIDIYESWQDKSKRPVISDPGIIQRIIDAAYVEINQNTEYLKNLTRIHNLGDYEIIDYLAKTNVLTKNIYDYFLYLSDECFATEDPYFITKLPQIRENISYGYLDLLWQVHEHILNLLEKQKGLSRQLSDQMLISEIIDFVRMGELPRNLTANRPVAFISVGEDLKILFNQEVLRLQSYLLKQDPDRKEIEEFKETKILKGMAASHGQAKGQVIRIDIEDFDSYEKALGGKENFILVAPSTRPEITPYLKRAKAIITDEGGVTCHAAIVSRELNIPSLVGTKVATQVFENGDWVELDTRKGIARLLNF</sequence>
<evidence type="ECO:0000256" key="3">
    <source>
        <dbReference type="ARBA" id="ARBA00022840"/>
    </source>
</evidence>
<dbReference type="PROSITE" id="PS00370">
    <property type="entry name" value="PEP_ENZYMES_PHOS_SITE"/>
    <property type="match status" value="1"/>
</dbReference>
<dbReference type="STRING" id="1618345.UT18_C0017G0025"/>
<dbReference type="PATRIC" id="fig|1618345.3.peg.932"/>
<evidence type="ECO:0000256" key="1">
    <source>
        <dbReference type="ARBA" id="ARBA00007837"/>
    </source>
</evidence>
<dbReference type="Pfam" id="PF00391">
    <property type="entry name" value="PEP-utilizers"/>
    <property type="match status" value="1"/>
</dbReference>
<evidence type="ECO:0000256" key="2">
    <source>
        <dbReference type="ARBA" id="ARBA00022741"/>
    </source>
</evidence>